<protein>
    <submittedName>
        <fullName evidence="1">Phytanoyl-CoA dioxygenase family protein</fullName>
    </submittedName>
</protein>
<evidence type="ECO:0000313" key="2">
    <source>
        <dbReference type="Proteomes" id="UP000604475"/>
    </source>
</evidence>
<dbReference type="RefSeq" id="WP_203002638.1">
    <property type="nucleotide sequence ID" value="NZ_JADWYU010000150.1"/>
</dbReference>
<proteinExistence type="predicted"/>
<keyword evidence="2" id="KW-1185">Reference proteome</keyword>
<reference evidence="1" key="1">
    <citation type="submission" date="2020-12" db="EMBL/GenBank/DDBJ databases">
        <title>Genomic characterization of non-nitrogen-fixing Frankia strains.</title>
        <authorList>
            <person name="Carlos-Shanley C."/>
            <person name="Guerra T."/>
            <person name="Hahn D."/>
        </authorList>
    </citation>
    <scope>NUCLEOTIDE SEQUENCE</scope>
    <source>
        <strain evidence="1">CN6</strain>
    </source>
</reference>
<accession>A0A937RUG0</accession>
<dbReference type="InterPro" id="IPR008775">
    <property type="entry name" value="Phytyl_CoA_dOase-like"/>
</dbReference>
<dbReference type="SUPFAM" id="SSF51197">
    <property type="entry name" value="Clavaminate synthase-like"/>
    <property type="match status" value="1"/>
</dbReference>
<dbReference type="EMBL" id="JAEACQ010000295">
    <property type="protein sequence ID" value="MBL7632111.1"/>
    <property type="molecule type" value="Genomic_DNA"/>
</dbReference>
<dbReference type="PANTHER" id="PTHR20883:SF48">
    <property type="entry name" value="ECTOINE DIOXYGENASE"/>
    <property type="match status" value="1"/>
</dbReference>
<dbReference type="Proteomes" id="UP000604475">
    <property type="component" value="Unassembled WGS sequence"/>
</dbReference>
<dbReference type="GO" id="GO:0005506">
    <property type="term" value="F:iron ion binding"/>
    <property type="evidence" value="ECO:0007669"/>
    <property type="project" value="UniProtKB-ARBA"/>
</dbReference>
<sequence>MASPVEFKPTNDAPENVQISKGMMVGGGGPAASYAAPMNVSTTGLPHIDDGLFRTVDKIRELGLERHAMELELLGYTVVEPEKVAPIDVTDRALERVLGIVEKRLPLKCDLETGFTSTSPDLSADAPNRSPFGLTLTHVLFEDRVFEEVLLNETLEALTNICVGTNPVLYTFSPFVKGAGSPPLPLHCDHHMPAPHPEADYRCTAIWLLTDFSGDNGATVLVPGSHRLRRQPLPSEGADRQVPLQAPRGSLLVFHGSTWHGAFARTLPGLRVSLHIQFSRHFMHTTEAFRGNAPQEAIDRNPERFRWLMGDFLHYEYGPGGPEPAQMGRNIKSGEALY</sequence>
<keyword evidence="1" id="KW-0223">Dioxygenase</keyword>
<organism evidence="1 2">
    <name type="scientific">Frankia nepalensis</name>
    <dbReference type="NCBI Taxonomy" id="1836974"/>
    <lineage>
        <taxon>Bacteria</taxon>
        <taxon>Bacillati</taxon>
        <taxon>Actinomycetota</taxon>
        <taxon>Actinomycetes</taxon>
        <taxon>Frankiales</taxon>
        <taxon>Frankiaceae</taxon>
        <taxon>Frankia</taxon>
    </lineage>
</organism>
<evidence type="ECO:0000313" key="1">
    <source>
        <dbReference type="EMBL" id="MBL7632111.1"/>
    </source>
</evidence>
<gene>
    <name evidence="1" type="ORF">I7412_34155</name>
</gene>
<dbReference type="GO" id="GO:0016706">
    <property type="term" value="F:2-oxoglutarate-dependent dioxygenase activity"/>
    <property type="evidence" value="ECO:0007669"/>
    <property type="project" value="UniProtKB-ARBA"/>
</dbReference>
<dbReference type="AlphaFoldDB" id="A0A937RUG0"/>
<dbReference type="Pfam" id="PF05721">
    <property type="entry name" value="PhyH"/>
    <property type="match status" value="1"/>
</dbReference>
<comment type="caution">
    <text evidence="1">The sequence shown here is derived from an EMBL/GenBank/DDBJ whole genome shotgun (WGS) entry which is preliminary data.</text>
</comment>
<name>A0A937RUG0_9ACTN</name>
<keyword evidence="1" id="KW-0560">Oxidoreductase</keyword>
<dbReference type="Gene3D" id="2.60.120.620">
    <property type="entry name" value="q2cbj1_9rhob like domain"/>
    <property type="match status" value="1"/>
</dbReference>
<dbReference type="PANTHER" id="PTHR20883">
    <property type="entry name" value="PHYTANOYL-COA DIOXYGENASE DOMAIN CONTAINING 1"/>
    <property type="match status" value="1"/>
</dbReference>